<gene>
    <name evidence="1" type="ORF">AVDCRST_MAG15-2190</name>
</gene>
<dbReference type="EMBL" id="CADCUU010000314">
    <property type="protein sequence ID" value="CAA9420432.1"/>
    <property type="molecule type" value="Genomic_DNA"/>
</dbReference>
<reference evidence="1" key="1">
    <citation type="submission" date="2020-02" db="EMBL/GenBank/DDBJ databases">
        <authorList>
            <person name="Meier V. D."/>
        </authorList>
    </citation>
    <scope>NUCLEOTIDE SEQUENCE</scope>
    <source>
        <strain evidence="1">AVDCRST_MAG15</strain>
    </source>
</reference>
<name>A0A6J4PRN3_9RHOB</name>
<evidence type="ECO:0000313" key="1">
    <source>
        <dbReference type="EMBL" id="CAA9420432.1"/>
    </source>
</evidence>
<organism evidence="1">
    <name type="scientific">uncultured Rubellimicrobium sp</name>
    <dbReference type="NCBI Taxonomy" id="543078"/>
    <lineage>
        <taxon>Bacteria</taxon>
        <taxon>Pseudomonadati</taxon>
        <taxon>Pseudomonadota</taxon>
        <taxon>Alphaproteobacteria</taxon>
        <taxon>Rhodobacterales</taxon>
        <taxon>Roseobacteraceae</taxon>
        <taxon>Rubellimicrobium</taxon>
        <taxon>environmental samples</taxon>
    </lineage>
</organism>
<accession>A0A6J4PRN3</accession>
<dbReference type="AlphaFoldDB" id="A0A6J4PRN3"/>
<sequence>MLLPFTTVDHRIGPSLPLEERRTLRRSAPERLRFEPPGFAVLPPATADAPSLAKPSRLRLALGRALIAWGQRLAEPSTAR</sequence>
<protein>
    <submittedName>
        <fullName evidence="1">Uncharacterized protein</fullName>
    </submittedName>
</protein>
<proteinExistence type="predicted"/>